<proteinExistence type="predicted"/>
<name>A0A540KI86_MALBA</name>
<reference evidence="1 2" key="1">
    <citation type="journal article" date="2019" name="G3 (Bethesda)">
        <title>Sequencing of a Wild Apple (Malus baccata) Genome Unravels the Differences Between Cultivated and Wild Apple Species Regarding Disease Resistance and Cold Tolerance.</title>
        <authorList>
            <person name="Chen X."/>
        </authorList>
    </citation>
    <scope>NUCLEOTIDE SEQUENCE [LARGE SCALE GENOMIC DNA]</scope>
    <source>
        <strain evidence="2">cv. Shandingzi</strain>
        <tissue evidence="1">Leaves</tissue>
    </source>
</reference>
<dbReference type="Proteomes" id="UP000315295">
    <property type="component" value="Unassembled WGS sequence"/>
</dbReference>
<gene>
    <name evidence="1" type="ORF">C1H46_040746</name>
</gene>
<sequence>MMPESCEVIRDRLLLDCNSIPSTPSLKDQVSHQIGYFFHAKLEANEVQACHPSMSLVRQGNHSSLGHRVDVSAIDVNDVPPNEYLHGVTCGQNIISLQGLRYQESRQGRLHWLEAVSLCNGESSKESESFHHLNKDSLQNLSKQFVNRADLRNGRSQGLIPDSSSLMHGHDAENGYSARLRLIRVIWFRILCHVRVESN</sequence>
<evidence type="ECO:0000313" key="2">
    <source>
        <dbReference type="Proteomes" id="UP000315295"/>
    </source>
</evidence>
<keyword evidence="2" id="KW-1185">Reference proteome</keyword>
<dbReference type="EMBL" id="VIEB01001258">
    <property type="protein sequence ID" value="TQD73722.1"/>
    <property type="molecule type" value="Genomic_DNA"/>
</dbReference>
<accession>A0A540KI86</accession>
<evidence type="ECO:0000313" key="1">
    <source>
        <dbReference type="EMBL" id="TQD73722.1"/>
    </source>
</evidence>
<organism evidence="1 2">
    <name type="scientific">Malus baccata</name>
    <name type="common">Siberian crab apple</name>
    <name type="synonym">Pyrus baccata</name>
    <dbReference type="NCBI Taxonomy" id="106549"/>
    <lineage>
        <taxon>Eukaryota</taxon>
        <taxon>Viridiplantae</taxon>
        <taxon>Streptophyta</taxon>
        <taxon>Embryophyta</taxon>
        <taxon>Tracheophyta</taxon>
        <taxon>Spermatophyta</taxon>
        <taxon>Magnoliopsida</taxon>
        <taxon>eudicotyledons</taxon>
        <taxon>Gunneridae</taxon>
        <taxon>Pentapetalae</taxon>
        <taxon>rosids</taxon>
        <taxon>fabids</taxon>
        <taxon>Rosales</taxon>
        <taxon>Rosaceae</taxon>
        <taxon>Amygdaloideae</taxon>
        <taxon>Maleae</taxon>
        <taxon>Malus</taxon>
    </lineage>
</organism>
<protein>
    <submittedName>
        <fullName evidence="1">Uncharacterized protein</fullName>
    </submittedName>
</protein>
<dbReference type="AlphaFoldDB" id="A0A540KI86"/>
<comment type="caution">
    <text evidence="1">The sequence shown here is derived from an EMBL/GenBank/DDBJ whole genome shotgun (WGS) entry which is preliminary data.</text>
</comment>